<feature type="short sequence motif" description="GXGXXG" evidence="4">
    <location>
        <begin position="8"/>
        <end position="13"/>
    </location>
</feature>
<evidence type="ECO:0000256" key="5">
    <source>
        <dbReference type="SAM" id="Phobius"/>
    </source>
</evidence>
<dbReference type="EMBL" id="FWWY01000001">
    <property type="protein sequence ID" value="SMC04276.1"/>
    <property type="molecule type" value="Genomic_DNA"/>
</dbReference>
<evidence type="ECO:0000313" key="7">
    <source>
        <dbReference type="EMBL" id="SMC04276.1"/>
    </source>
</evidence>
<feature type="active site" description="Nucleophile" evidence="4">
    <location>
        <position position="37"/>
    </location>
</feature>
<dbReference type="PANTHER" id="PTHR14226">
    <property type="entry name" value="NEUROPATHY TARGET ESTERASE/SWISS CHEESE D.MELANOGASTER"/>
    <property type="match status" value="1"/>
</dbReference>
<dbReference type="Pfam" id="PF01734">
    <property type="entry name" value="Patatin"/>
    <property type="match status" value="1"/>
</dbReference>
<feature type="active site" description="Proton acceptor" evidence="4">
    <location>
        <position position="179"/>
    </location>
</feature>
<dbReference type="Proteomes" id="UP000192660">
    <property type="component" value="Unassembled WGS sequence"/>
</dbReference>
<keyword evidence="2 4" id="KW-0442">Lipid degradation</keyword>
<dbReference type="SUPFAM" id="SSF52151">
    <property type="entry name" value="FabD/lysophospholipase-like"/>
    <property type="match status" value="1"/>
</dbReference>
<evidence type="ECO:0000259" key="6">
    <source>
        <dbReference type="PROSITE" id="PS51635"/>
    </source>
</evidence>
<feature type="short sequence motif" description="GXSXG" evidence="4">
    <location>
        <begin position="35"/>
        <end position="39"/>
    </location>
</feature>
<keyword evidence="5" id="KW-1133">Transmembrane helix</keyword>
<evidence type="ECO:0000256" key="1">
    <source>
        <dbReference type="ARBA" id="ARBA00022801"/>
    </source>
</evidence>
<dbReference type="PROSITE" id="PS51635">
    <property type="entry name" value="PNPLA"/>
    <property type="match status" value="1"/>
</dbReference>
<sequence length="289" mass="32236">MRAVVFGGGGILGVAAIGILQALEEMHLRPDIIVGTSSGAIIGALYALGWNAQDLRDLALRVRRKDMIWNWRRMGRTLLTRHTLAESILDPEPFWSKLRQYVGHQTFADAKIPLYVVTTSLTHRTSVVFGSTIPPGFHELPHVFWVDGKEQEIFSVIRASSAIPGFFPPERIADMILVDGGMTDDFPLDVAQAAGATHALGLWIDEPVRWQVPSPSPHLLQVLNESVAATIHHMTLLKKNTVTIPYILIRLEMDHHADMARIPHIIRTGYEQTIARQHEILTEFGGHHP</sequence>
<dbReference type="AlphaFoldDB" id="A0A1W1WDB6"/>
<protein>
    <submittedName>
        <fullName evidence="7">NTE family protein</fullName>
    </submittedName>
</protein>
<gene>
    <name evidence="7" type="ORF">SAMN00768000_1558</name>
</gene>
<feature type="short sequence motif" description="DGA/G" evidence="4">
    <location>
        <begin position="179"/>
        <end position="181"/>
    </location>
</feature>
<dbReference type="STRING" id="28034.BFX07_01590"/>
<dbReference type="InterPro" id="IPR050301">
    <property type="entry name" value="NTE"/>
</dbReference>
<dbReference type="InterPro" id="IPR016035">
    <property type="entry name" value="Acyl_Trfase/lysoPLipase"/>
</dbReference>
<evidence type="ECO:0000256" key="3">
    <source>
        <dbReference type="ARBA" id="ARBA00023098"/>
    </source>
</evidence>
<feature type="domain" description="PNPLA" evidence="6">
    <location>
        <begin position="4"/>
        <end position="192"/>
    </location>
</feature>
<keyword evidence="1 4" id="KW-0378">Hydrolase</keyword>
<proteinExistence type="predicted"/>
<keyword evidence="5" id="KW-0472">Membrane</keyword>
<reference evidence="8" key="1">
    <citation type="submission" date="2017-04" db="EMBL/GenBank/DDBJ databases">
        <authorList>
            <person name="Varghese N."/>
            <person name="Submissions S."/>
        </authorList>
    </citation>
    <scope>NUCLEOTIDE SEQUENCE [LARGE SCALE GENOMIC DNA]</scope>
    <source>
        <strain evidence="8">DSM 9293</strain>
    </source>
</reference>
<dbReference type="RefSeq" id="WP_084661201.1">
    <property type="nucleotide sequence ID" value="NZ_FWWY01000001.1"/>
</dbReference>
<dbReference type="InterPro" id="IPR002641">
    <property type="entry name" value="PNPLA_dom"/>
</dbReference>
<organism evidence="7 8">
    <name type="scientific">Sulfobacillus thermosulfidooxidans (strain DSM 9293 / VKM B-1269 / AT-1)</name>
    <dbReference type="NCBI Taxonomy" id="929705"/>
    <lineage>
        <taxon>Bacteria</taxon>
        <taxon>Bacillati</taxon>
        <taxon>Bacillota</taxon>
        <taxon>Clostridia</taxon>
        <taxon>Eubacteriales</taxon>
        <taxon>Clostridiales Family XVII. Incertae Sedis</taxon>
        <taxon>Sulfobacillus</taxon>
    </lineage>
</organism>
<keyword evidence="8" id="KW-1185">Reference proteome</keyword>
<dbReference type="PANTHER" id="PTHR14226:SF29">
    <property type="entry name" value="NEUROPATHY TARGET ESTERASE SWS"/>
    <property type="match status" value="1"/>
</dbReference>
<keyword evidence="5" id="KW-0812">Transmembrane</keyword>
<evidence type="ECO:0000313" key="8">
    <source>
        <dbReference type="Proteomes" id="UP000192660"/>
    </source>
</evidence>
<keyword evidence="3 4" id="KW-0443">Lipid metabolism</keyword>
<accession>A0A1W1WDB6</accession>
<feature type="transmembrane region" description="Helical" evidence="5">
    <location>
        <begin position="32"/>
        <end position="52"/>
    </location>
</feature>
<dbReference type="OrthoDB" id="9770965at2"/>
<evidence type="ECO:0000256" key="4">
    <source>
        <dbReference type="PROSITE-ProRule" id="PRU01161"/>
    </source>
</evidence>
<dbReference type="GO" id="GO:0016787">
    <property type="term" value="F:hydrolase activity"/>
    <property type="evidence" value="ECO:0007669"/>
    <property type="project" value="UniProtKB-UniRule"/>
</dbReference>
<dbReference type="Gene3D" id="3.40.1090.10">
    <property type="entry name" value="Cytosolic phospholipase A2 catalytic domain"/>
    <property type="match status" value="2"/>
</dbReference>
<dbReference type="GO" id="GO:0016042">
    <property type="term" value="P:lipid catabolic process"/>
    <property type="evidence" value="ECO:0007669"/>
    <property type="project" value="UniProtKB-UniRule"/>
</dbReference>
<name>A0A1W1WDB6_SULTA</name>
<evidence type="ECO:0000256" key="2">
    <source>
        <dbReference type="ARBA" id="ARBA00022963"/>
    </source>
</evidence>